<proteinExistence type="predicted"/>
<keyword evidence="2" id="KW-1185">Reference proteome</keyword>
<dbReference type="Proteomes" id="UP000286402">
    <property type="component" value="Unassembled WGS sequence"/>
</dbReference>
<evidence type="ECO:0000313" key="1">
    <source>
        <dbReference type="EMBL" id="RKF36387.1"/>
    </source>
</evidence>
<reference evidence="1 2" key="1">
    <citation type="submission" date="2016-07" db="EMBL/GenBank/DDBJ databases">
        <title>Genome analysis of Sphingobacterium siyangense T12B17.</title>
        <authorList>
            <person name="Xu D."/>
            <person name="Su Y."/>
            <person name="Zheng S."/>
        </authorList>
    </citation>
    <scope>NUCLEOTIDE SEQUENCE [LARGE SCALE GENOMIC DNA]</scope>
    <source>
        <strain evidence="1 2">T12B17</strain>
    </source>
</reference>
<evidence type="ECO:0000313" key="2">
    <source>
        <dbReference type="Proteomes" id="UP000286402"/>
    </source>
</evidence>
<organism evidence="1 2">
    <name type="scientific">Sphingobacterium siyangense</name>
    <dbReference type="NCBI Taxonomy" id="459529"/>
    <lineage>
        <taxon>Bacteria</taxon>
        <taxon>Pseudomonadati</taxon>
        <taxon>Bacteroidota</taxon>
        <taxon>Sphingobacteriia</taxon>
        <taxon>Sphingobacteriales</taxon>
        <taxon>Sphingobacteriaceae</taxon>
        <taxon>Sphingobacterium</taxon>
    </lineage>
</organism>
<sequence length="60" mass="6484">MNTNVIVNGKAISTFAFSSNSDGGGGTIKEWHLMENCPNATKIEAVTYPVLQLGNNMKIR</sequence>
<dbReference type="AlphaFoldDB" id="A0A420FTT7"/>
<accession>A0A420FTT7</accession>
<protein>
    <submittedName>
        <fullName evidence="1">Uncharacterized protein</fullName>
    </submittedName>
</protein>
<dbReference type="RefSeq" id="WP_120334449.1">
    <property type="nucleotide sequence ID" value="NZ_MCAQ01000013.1"/>
</dbReference>
<name>A0A420FTT7_9SPHI</name>
<comment type="caution">
    <text evidence="1">The sequence shown here is derived from an EMBL/GenBank/DDBJ whole genome shotgun (WGS) entry which is preliminary data.</text>
</comment>
<gene>
    <name evidence="1" type="ORF">BCY89_27730</name>
</gene>
<dbReference type="EMBL" id="MCAQ01000013">
    <property type="protein sequence ID" value="RKF36387.1"/>
    <property type="molecule type" value="Genomic_DNA"/>
</dbReference>